<sequence length="563" mass="62758">MSVENYIKENVSLIGDRVYIAPDIPEKKLNNAILSIAEGVNPQYVLAIVDSTLFGSAKEGIVLLGDKVFVKNTFEKSTIFNFSDISEAEYLCEEIIKDNGKVVKSEKVILKLNDGTKKEPSLSSVSINLKEFANFINGIINEGGEEKLFETTSQTLPLSDMDNEVKSAYIKIICNYAYSDDDVIDAKEYAEIISLIVRIDYNVKDRLSLRSYMCDKNSIEDSKSLIEYLSANVPNGCIDIVKKSLMKDIIYIYKLKSDIEQWKNDRFIIELQNELNINDEQIELIISVIKNDENILNERKNDSEIVKSMKDIGAKAGAVGVPLAAVYFSGSVIGMSAAGLTSGLATLGMGGLLGFSSMFTGIGVVALLGVGTYKGIKKVTGLSELENNKQRELMLQAIIKNSQKSLNYLIEDVNEISKQLTEEINKGMEATIKIKKLSKILEMMSNGAKETSSKINYAEEEAIIAKLPKYLDRTRLEELTNEPTKEKLRLFVLSYYIEKEITIENSDNMQEIKTVLELDDKQELNVLDQLYSALESIGYMNIKDATLASAKGVAKSFVKNFLN</sequence>
<evidence type="ECO:0000256" key="1">
    <source>
        <dbReference type="SAM" id="Phobius"/>
    </source>
</evidence>
<evidence type="ECO:0000313" key="3">
    <source>
        <dbReference type="Proteomes" id="UP000000818"/>
    </source>
</evidence>
<reference evidence="2 3" key="1">
    <citation type="journal article" date="2002" name="Proc. Natl. Acad. Sci. U.S.A.">
        <title>Complete genome sequence of Clostridium perfringens, an anaerobic flesh-eater.</title>
        <authorList>
            <person name="Shimizu T."/>
            <person name="Ohtani K."/>
            <person name="Hirakawa H."/>
            <person name="Ohshima K."/>
            <person name="Yamashita A."/>
            <person name="Shiba T."/>
            <person name="Ogasawara N."/>
            <person name="Hattori M."/>
            <person name="Kuhara S."/>
            <person name="Hayashi H."/>
        </authorList>
    </citation>
    <scope>NUCLEOTIDE SEQUENCE [LARGE SCALE GENOMIC DNA]</scope>
    <source>
        <strain evidence="3">13 / Type A</strain>
    </source>
</reference>
<organism evidence="2 3">
    <name type="scientific">Clostridium perfringens (strain 13 / Type A)</name>
    <dbReference type="NCBI Taxonomy" id="195102"/>
    <lineage>
        <taxon>Bacteria</taxon>
        <taxon>Bacillati</taxon>
        <taxon>Bacillota</taxon>
        <taxon>Clostridia</taxon>
        <taxon>Eubacteriales</taxon>
        <taxon>Clostridiaceae</taxon>
        <taxon>Clostridium</taxon>
    </lineage>
</organism>
<dbReference type="HOGENOM" id="CLU_483742_0_0_9"/>
<keyword evidence="1" id="KW-0472">Membrane</keyword>
<protein>
    <recommendedName>
        <fullName evidence="4">ENT domain-containing protein</fullName>
    </recommendedName>
</protein>
<evidence type="ECO:0000313" key="2">
    <source>
        <dbReference type="EMBL" id="BAB80996.1"/>
    </source>
</evidence>
<keyword evidence="1" id="KW-0812">Transmembrane</keyword>
<proteinExistence type="predicted"/>
<keyword evidence="1" id="KW-1133">Transmembrane helix</keyword>
<accession>Q8XKV2</accession>
<feature type="transmembrane region" description="Helical" evidence="1">
    <location>
        <begin position="344"/>
        <end position="368"/>
    </location>
</feature>
<dbReference type="KEGG" id="cpe:CPE1290"/>
<dbReference type="EMBL" id="BA000016">
    <property type="protein sequence ID" value="BAB80996.1"/>
    <property type="molecule type" value="Genomic_DNA"/>
</dbReference>
<name>Q8XKV2_CLOPE</name>
<gene>
    <name evidence="2" type="ordered locus">CPE1290</name>
</gene>
<feature type="transmembrane region" description="Helical" evidence="1">
    <location>
        <begin position="316"/>
        <end position="338"/>
    </location>
</feature>
<evidence type="ECO:0008006" key="4">
    <source>
        <dbReference type="Google" id="ProtNLM"/>
    </source>
</evidence>
<dbReference type="RefSeq" id="WP_011010368.1">
    <property type="nucleotide sequence ID" value="NC_003366.1"/>
</dbReference>
<dbReference type="AlphaFoldDB" id="Q8XKV2"/>
<dbReference type="Proteomes" id="UP000000818">
    <property type="component" value="Chromosome"/>
</dbReference>